<accession>A0AAN9DS38</accession>
<dbReference type="Proteomes" id="UP001372338">
    <property type="component" value="Unassembled WGS sequence"/>
</dbReference>
<gene>
    <name evidence="1" type="ORF">RIF29_46539</name>
</gene>
<evidence type="ECO:0000313" key="1">
    <source>
        <dbReference type="EMBL" id="KAK7234941.1"/>
    </source>
</evidence>
<comment type="caution">
    <text evidence="1">The sequence shown here is derived from an EMBL/GenBank/DDBJ whole genome shotgun (WGS) entry which is preliminary data.</text>
</comment>
<evidence type="ECO:0000313" key="2">
    <source>
        <dbReference type="Proteomes" id="UP001372338"/>
    </source>
</evidence>
<dbReference type="AlphaFoldDB" id="A0AAN9DS38"/>
<protein>
    <submittedName>
        <fullName evidence="1">Uncharacterized protein</fullName>
    </submittedName>
</protein>
<sequence length="140" mass="16298">MGQFYSECKHIRLSLKGPILRNTAPLFFCIECPLVFPKYPFEVLEKKMHLGLTYSATCQIYRVVWDFPVLSPDGDIILSFTPPKKKRLIKPSKIVSVKCNEVQLDRFGWGKVRYLNYYSKFQIIYGWLGCNNKMKHPGSV</sequence>
<dbReference type="EMBL" id="JAYWIO010000050">
    <property type="protein sequence ID" value="KAK7234941.1"/>
    <property type="molecule type" value="Genomic_DNA"/>
</dbReference>
<keyword evidence="2" id="KW-1185">Reference proteome</keyword>
<proteinExistence type="predicted"/>
<organism evidence="1 2">
    <name type="scientific">Crotalaria pallida</name>
    <name type="common">Smooth rattlebox</name>
    <name type="synonym">Crotalaria striata</name>
    <dbReference type="NCBI Taxonomy" id="3830"/>
    <lineage>
        <taxon>Eukaryota</taxon>
        <taxon>Viridiplantae</taxon>
        <taxon>Streptophyta</taxon>
        <taxon>Embryophyta</taxon>
        <taxon>Tracheophyta</taxon>
        <taxon>Spermatophyta</taxon>
        <taxon>Magnoliopsida</taxon>
        <taxon>eudicotyledons</taxon>
        <taxon>Gunneridae</taxon>
        <taxon>Pentapetalae</taxon>
        <taxon>rosids</taxon>
        <taxon>fabids</taxon>
        <taxon>Fabales</taxon>
        <taxon>Fabaceae</taxon>
        <taxon>Papilionoideae</taxon>
        <taxon>50 kb inversion clade</taxon>
        <taxon>genistoids sensu lato</taxon>
        <taxon>core genistoids</taxon>
        <taxon>Crotalarieae</taxon>
        <taxon>Crotalaria</taxon>
    </lineage>
</organism>
<name>A0AAN9DS38_CROPI</name>
<reference evidence="1 2" key="1">
    <citation type="submission" date="2024-01" db="EMBL/GenBank/DDBJ databases">
        <title>The genomes of 5 underutilized Papilionoideae crops provide insights into root nodulation and disease resistanc.</title>
        <authorList>
            <person name="Yuan L."/>
        </authorList>
    </citation>
    <scope>NUCLEOTIDE SEQUENCE [LARGE SCALE GENOMIC DNA]</scope>
    <source>
        <strain evidence="1">ZHUSHIDOU_FW_LH</strain>
        <tissue evidence="1">Leaf</tissue>
    </source>
</reference>